<evidence type="ECO:0000313" key="12">
    <source>
        <dbReference type="Proteomes" id="UP001477672"/>
    </source>
</evidence>
<dbReference type="Pfam" id="PF00528">
    <property type="entry name" value="BPD_transp_1"/>
    <property type="match status" value="1"/>
</dbReference>
<comment type="similarity">
    <text evidence="2">Belongs to the binding-protein-dependent transport system permease family. HisMQ subfamily.</text>
</comment>
<feature type="transmembrane region" description="Helical" evidence="9">
    <location>
        <begin position="29"/>
        <end position="47"/>
    </location>
</feature>
<keyword evidence="8 9" id="KW-0472">Membrane</keyword>
<dbReference type="Gene3D" id="1.10.3720.10">
    <property type="entry name" value="MetI-like"/>
    <property type="match status" value="1"/>
</dbReference>
<dbReference type="EMBL" id="JBBMFA010000043">
    <property type="protein sequence ID" value="MEQ2519207.1"/>
    <property type="molecule type" value="Genomic_DNA"/>
</dbReference>
<comment type="caution">
    <text evidence="11">The sequence shown here is derived from an EMBL/GenBank/DDBJ whole genome shotgun (WGS) entry which is preliminary data.</text>
</comment>
<dbReference type="InterPro" id="IPR000515">
    <property type="entry name" value="MetI-like"/>
</dbReference>
<keyword evidence="12" id="KW-1185">Reference proteome</keyword>
<evidence type="ECO:0000256" key="7">
    <source>
        <dbReference type="ARBA" id="ARBA00022989"/>
    </source>
</evidence>
<organism evidence="11 12">
    <name type="scientific">Ruthenibacterium intestinale</name>
    <dbReference type="NCBI Taxonomy" id="3133163"/>
    <lineage>
        <taxon>Bacteria</taxon>
        <taxon>Bacillati</taxon>
        <taxon>Bacillota</taxon>
        <taxon>Clostridia</taxon>
        <taxon>Eubacteriales</taxon>
        <taxon>Oscillospiraceae</taxon>
        <taxon>Ruthenibacterium</taxon>
    </lineage>
</organism>
<feature type="transmembrane region" description="Helical" evidence="9">
    <location>
        <begin position="108"/>
        <end position="126"/>
    </location>
</feature>
<sequence length="243" mass="26904">MSSIFSFETMWKIWLKYSSFYWDGVKNTLLVSFFAVLMGVCLGLLIAGGRMWKPANTDGSLKKTLKGVVRFLCTAYVEVLRATPLMVQVMIIYFGASAAGLKFSDTNFTILFWGLISVSLNSGAYLSEVIRSGIGAVEGGQLEAARAIGLTQGQAMRYVILPQAIRNILPALANEFVTMIKETSVLNMIGLHEIMFRAGDVRAATYRSLECYVIAAILYFIIVFPLSKLVAAFERRMSKSVTR</sequence>
<comment type="subcellular location">
    <subcellularLocation>
        <location evidence="1 9">Cell membrane</location>
        <topology evidence="1 9">Multi-pass membrane protein</topology>
    </subcellularLocation>
</comment>
<dbReference type="NCBIfam" id="TIGR01726">
    <property type="entry name" value="HEQRo_perm_3TM"/>
    <property type="match status" value="1"/>
</dbReference>
<evidence type="ECO:0000313" key="11">
    <source>
        <dbReference type="EMBL" id="MEQ2519207.1"/>
    </source>
</evidence>
<dbReference type="RefSeq" id="WP_349214522.1">
    <property type="nucleotide sequence ID" value="NZ_JBBMFA010000043.1"/>
</dbReference>
<feature type="domain" description="ABC transmembrane type-1" evidence="10">
    <location>
        <begin position="25"/>
        <end position="230"/>
    </location>
</feature>
<evidence type="ECO:0000256" key="6">
    <source>
        <dbReference type="ARBA" id="ARBA00022970"/>
    </source>
</evidence>
<evidence type="ECO:0000256" key="5">
    <source>
        <dbReference type="ARBA" id="ARBA00022692"/>
    </source>
</evidence>
<evidence type="ECO:0000256" key="4">
    <source>
        <dbReference type="ARBA" id="ARBA00022475"/>
    </source>
</evidence>
<evidence type="ECO:0000256" key="1">
    <source>
        <dbReference type="ARBA" id="ARBA00004651"/>
    </source>
</evidence>
<protein>
    <submittedName>
        <fullName evidence="11">Amino acid ABC transporter permease</fullName>
    </submittedName>
</protein>
<dbReference type="PANTHER" id="PTHR30614">
    <property type="entry name" value="MEMBRANE COMPONENT OF AMINO ACID ABC TRANSPORTER"/>
    <property type="match status" value="1"/>
</dbReference>
<keyword evidence="3 9" id="KW-0813">Transport</keyword>
<dbReference type="InterPro" id="IPR035906">
    <property type="entry name" value="MetI-like_sf"/>
</dbReference>
<dbReference type="InterPro" id="IPR010065">
    <property type="entry name" value="AA_ABC_transptr_permease_3TM"/>
</dbReference>
<keyword evidence="6" id="KW-0029">Amino-acid transport</keyword>
<evidence type="ECO:0000256" key="8">
    <source>
        <dbReference type="ARBA" id="ARBA00023136"/>
    </source>
</evidence>
<keyword evidence="5 9" id="KW-0812">Transmembrane</keyword>
<feature type="transmembrane region" description="Helical" evidence="9">
    <location>
        <begin position="68"/>
        <end position="96"/>
    </location>
</feature>
<accession>A0ABV1GBJ3</accession>
<name>A0ABV1GBJ3_9FIRM</name>
<feature type="transmembrane region" description="Helical" evidence="9">
    <location>
        <begin position="212"/>
        <end position="233"/>
    </location>
</feature>
<dbReference type="PROSITE" id="PS50928">
    <property type="entry name" value="ABC_TM1"/>
    <property type="match status" value="1"/>
</dbReference>
<evidence type="ECO:0000259" key="10">
    <source>
        <dbReference type="PROSITE" id="PS50928"/>
    </source>
</evidence>
<evidence type="ECO:0000256" key="9">
    <source>
        <dbReference type="RuleBase" id="RU363032"/>
    </source>
</evidence>
<dbReference type="CDD" id="cd06261">
    <property type="entry name" value="TM_PBP2"/>
    <property type="match status" value="1"/>
</dbReference>
<evidence type="ECO:0000256" key="3">
    <source>
        <dbReference type="ARBA" id="ARBA00022448"/>
    </source>
</evidence>
<dbReference type="Proteomes" id="UP001477672">
    <property type="component" value="Unassembled WGS sequence"/>
</dbReference>
<proteinExistence type="inferred from homology"/>
<dbReference type="InterPro" id="IPR043429">
    <property type="entry name" value="ArtM/GltK/GlnP/TcyL/YhdX-like"/>
</dbReference>
<keyword evidence="4" id="KW-1003">Cell membrane</keyword>
<evidence type="ECO:0000256" key="2">
    <source>
        <dbReference type="ARBA" id="ARBA00010072"/>
    </source>
</evidence>
<dbReference type="SUPFAM" id="SSF161098">
    <property type="entry name" value="MetI-like"/>
    <property type="match status" value="1"/>
</dbReference>
<keyword evidence="7 9" id="KW-1133">Transmembrane helix</keyword>
<gene>
    <name evidence="11" type="ORF">WMO24_01960</name>
</gene>
<dbReference type="PANTHER" id="PTHR30614:SF20">
    <property type="entry name" value="GLUTAMINE TRANSPORT SYSTEM PERMEASE PROTEIN GLNP"/>
    <property type="match status" value="1"/>
</dbReference>
<reference evidence="11 12" key="1">
    <citation type="submission" date="2024-03" db="EMBL/GenBank/DDBJ databases">
        <title>Human intestinal bacterial collection.</title>
        <authorList>
            <person name="Pauvert C."/>
            <person name="Hitch T.C.A."/>
            <person name="Clavel T."/>
        </authorList>
    </citation>
    <scope>NUCLEOTIDE SEQUENCE [LARGE SCALE GENOMIC DNA]</scope>
    <source>
        <strain evidence="11 12">CLA-JM-H11</strain>
    </source>
</reference>